<dbReference type="EMBL" id="CAJOBF010013859">
    <property type="protein sequence ID" value="CAF4333963.1"/>
    <property type="molecule type" value="Genomic_DNA"/>
</dbReference>
<dbReference type="EMBL" id="CAJNRF010001786">
    <property type="protein sequence ID" value="CAF2026652.1"/>
    <property type="molecule type" value="Genomic_DNA"/>
</dbReference>
<dbReference type="EMBL" id="CAJOBI010163263">
    <property type="protein sequence ID" value="CAF4859725.1"/>
    <property type="molecule type" value="Genomic_DNA"/>
</dbReference>
<organism evidence="5 8">
    <name type="scientific">Rotaria magnacalcarata</name>
    <dbReference type="NCBI Taxonomy" id="392030"/>
    <lineage>
        <taxon>Eukaryota</taxon>
        <taxon>Metazoa</taxon>
        <taxon>Spiralia</taxon>
        <taxon>Gnathifera</taxon>
        <taxon>Rotifera</taxon>
        <taxon>Eurotatoria</taxon>
        <taxon>Bdelloidea</taxon>
        <taxon>Philodinida</taxon>
        <taxon>Philodinidae</taxon>
        <taxon>Rotaria</taxon>
    </lineage>
</organism>
<dbReference type="EMBL" id="CAJNRE010020178">
    <property type="protein sequence ID" value="CAF2223859.1"/>
    <property type="molecule type" value="Genomic_DNA"/>
</dbReference>
<dbReference type="Proteomes" id="UP000663842">
    <property type="component" value="Unassembled WGS sequence"/>
</dbReference>
<dbReference type="EMBL" id="CAJOBG010042553">
    <property type="protein sequence ID" value="CAF4419790.1"/>
    <property type="molecule type" value="Genomic_DNA"/>
</dbReference>
<evidence type="ECO:0000313" key="3">
    <source>
        <dbReference type="EMBL" id="CAF2223859.1"/>
    </source>
</evidence>
<dbReference type="InterPro" id="IPR001810">
    <property type="entry name" value="F-box_dom"/>
</dbReference>
<feature type="domain" description="F-box" evidence="1">
    <location>
        <begin position="6"/>
        <end position="57"/>
    </location>
</feature>
<dbReference type="Proteomes" id="UP000663824">
    <property type="component" value="Unassembled WGS sequence"/>
</dbReference>
<evidence type="ECO:0000313" key="2">
    <source>
        <dbReference type="EMBL" id="CAF2026652.1"/>
    </source>
</evidence>
<dbReference type="PROSITE" id="PS50181">
    <property type="entry name" value="FBOX"/>
    <property type="match status" value="1"/>
</dbReference>
<dbReference type="Proteomes" id="UP000663866">
    <property type="component" value="Unassembled WGS sequence"/>
</dbReference>
<evidence type="ECO:0000313" key="8">
    <source>
        <dbReference type="Proteomes" id="UP000663842"/>
    </source>
</evidence>
<evidence type="ECO:0000313" key="4">
    <source>
        <dbReference type="EMBL" id="CAF2269320.1"/>
    </source>
</evidence>
<protein>
    <recommendedName>
        <fullName evidence="1">F-box domain-containing protein</fullName>
    </recommendedName>
</protein>
<evidence type="ECO:0000259" key="1">
    <source>
        <dbReference type="PROSITE" id="PS50181"/>
    </source>
</evidence>
<reference evidence="5" key="1">
    <citation type="submission" date="2021-02" db="EMBL/GenBank/DDBJ databases">
        <authorList>
            <person name="Nowell W R."/>
        </authorList>
    </citation>
    <scope>NUCLEOTIDE SEQUENCE</scope>
</reference>
<evidence type="ECO:0000313" key="6">
    <source>
        <dbReference type="EMBL" id="CAF4419790.1"/>
    </source>
</evidence>
<dbReference type="Proteomes" id="UP000676336">
    <property type="component" value="Unassembled WGS sequence"/>
</dbReference>
<evidence type="ECO:0000313" key="7">
    <source>
        <dbReference type="EMBL" id="CAF4859725.1"/>
    </source>
</evidence>
<dbReference type="EMBL" id="CAJNRG010019161">
    <property type="protein sequence ID" value="CAF2269320.1"/>
    <property type="molecule type" value="Genomic_DNA"/>
</dbReference>
<keyword evidence="9" id="KW-1185">Reference proteome</keyword>
<proteinExistence type="predicted"/>
<dbReference type="Proteomes" id="UP000663887">
    <property type="component" value="Unassembled WGS sequence"/>
</dbReference>
<dbReference type="AlphaFoldDB" id="A0A820K3H2"/>
<accession>A0A820K3H2</accession>
<evidence type="ECO:0000313" key="9">
    <source>
        <dbReference type="Proteomes" id="UP000663866"/>
    </source>
</evidence>
<name>A0A820K3H2_9BILA</name>
<comment type="caution">
    <text evidence="5">The sequence shown here is derived from an EMBL/GenBank/DDBJ whole genome shotgun (WGS) entry which is preliminary data.</text>
</comment>
<sequence>MSTEKKSNLETLPVELIHRIFDALDSETILFSIRFVYKRLYSSADVYNQYKLDFRYLSKSDLPLLARIIDPKNVVSLMISDEIETYGQIGLFLSHFRLHEFIRLDSLTLIKVKDKDLDTIQKYIKKHTLTTISISSILLIPRPHYHCYHVFCHIRAFVNSNSTILLTLPTNFNGPFHIHWEM</sequence>
<gene>
    <name evidence="3" type="ORF">MBJ925_LOCUS36523</name>
    <name evidence="6" type="ORF">OVN521_LOCUS36017</name>
    <name evidence="7" type="ORF">SMN809_LOCUS49793</name>
    <name evidence="5" type="ORF">UXM345_LOCUS35154</name>
    <name evidence="2" type="ORF">WKI299_LOCUS6106</name>
    <name evidence="4" type="ORF">XDN619_LOCUS36979</name>
</gene>
<evidence type="ECO:0000313" key="5">
    <source>
        <dbReference type="EMBL" id="CAF4333963.1"/>
    </source>
</evidence>
<dbReference type="Proteomes" id="UP000663856">
    <property type="component" value="Unassembled WGS sequence"/>
</dbReference>